<evidence type="ECO:0000313" key="2">
    <source>
        <dbReference type="Proteomes" id="UP001060085"/>
    </source>
</evidence>
<accession>A0ACC0CGU8</accession>
<sequence>MPTFTAIAFDRLIEPGAAKAMAAVRTGSTDSKLGRSSSVPNARSDRGAEASDPKFEKSTSVRNSKSNGRDVTSTLITDRQHHWTPISPALYATPEPTPLPDSPSSFPPSPYIINHKRRGPRLLKSFSQDDVAICTRALNENKMNENAKYAEKEVDPAARNESSSHPNVIESSKDAVAPSVLSPVKEEHVNGVFSAEFQINDLDNSSAVQNGTMRSIAFNKQQDGEADDFFDPHESMSVKSNAESETNYGVERSANISTPMVEFYDAWEELSSENGLQHPVTDLEAELREVRLNLLMEVEKRKQAEEELNTMRARWQRIREELSVVGLRLPADPIALSEGEQLNDPVEQLSQQLFLARFVSNSIGRGIAKAEVEKEMEAQLELKNFEIARLLDRLHYYEAVNREMSQRNQETVETARRLRQRSKRRQRLIWGSVAGAMSLGAGVLAWSYLRTGRGSSSPDQSRALEGARASKQ</sequence>
<dbReference type="EMBL" id="CM044701">
    <property type="protein sequence ID" value="KAI5684170.1"/>
    <property type="molecule type" value="Genomic_DNA"/>
</dbReference>
<reference evidence="2" key="1">
    <citation type="journal article" date="2023" name="Nat. Plants">
        <title>Single-cell RNA sequencing provides a high-resolution roadmap for understanding the multicellular compartmentation of specialized metabolism.</title>
        <authorList>
            <person name="Sun S."/>
            <person name="Shen X."/>
            <person name="Li Y."/>
            <person name="Li Y."/>
            <person name="Wang S."/>
            <person name="Li R."/>
            <person name="Zhang H."/>
            <person name="Shen G."/>
            <person name="Guo B."/>
            <person name="Wei J."/>
            <person name="Xu J."/>
            <person name="St-Pierre B."/>
            <person name="Chen S."/>
            <person name="Sun C."/>
        </authorList>
    </citation>
    <scope>NUCLEOTIDE SEQUENCE [LARGE SCALE GENOMIC DNA]</scope>
</reference>
<name>A0ACC0CGU8_CATRO</name>
<evidence type="ECO:0000313" key="1">
    <source>
        <dbReference type="EMBL" id="KAI5684170.1"/>
    </source>
</evidence>
<organism evidence="1 2">
    <name type="scientific">Catharanthus roseus</name>
    <name type="common">Madagascar periwinkle</name>
    <name type="synonym">Vinca rosea</name>
    <dbReference type="NCBI Taxonomy" id="4058"/>
    <lineage>
        <taxon>Eukaryota</taxon>
        <taxon>Viridiplantae</taxon>
        <taxon>Streptophyta</taxon>
        <taxon>Embryophyta</taxon>
        <taxon>Tracheophyta</taxon>
        <taxon>Spermatophyta</taxon>
        <taxon>Magnoliopsida</taxon>
        <taxon>eudicotyledons</taxon>
        <taxon>Gunneridae</taxon>
        <taxon>Pentapetalae</taxon>
        <taxon>asterids</taxon>
        <taxon>lamiids</taxon>
        <taxon>Gentianales</taxon>
        <taxon>Apocynaceae</taxon>
        <taxon>Rauvolfioideae</taxon>
        <taxon>Vinceae</taxon>
        <taxon>Catharanthinae</taxon>
        <taxon>Catharanthus</taxon>
    </lineage>
</organism>
<protein>
    <submittedName>
        <fullName evidence="1">Uncharacterized protein</fullName>
    </submittedName>
</protein>
<dbReference type="Proteomes" id="UP001060085">
    <property type="component" value="Linkage Group LG01"/>
</dbReference>
<gene>
    <name evidence="1" type="ORF">M9H77_05398</name>
</gene>
<proteinExistence type="predicted"/>
<comment type="caution">
    <text evidence="1">The sequence shown here is derived from an EMBL/GenBank/DDBJ whole genome shotgun (WGS) entry which is preliminary data.</text>
</comment>
<keyword evidence="2" id="KW-1185">Reference proteome</keyword>